<accession>A0A6P8PIC6</accession>
<sequence>MLDCCQYLKSWQCVKQCINLHTKTAAHMTLYSAAMRKNDIQWINGILLEILEHSAESMPMEDEDDLPSLLESLSPIWTNKVLAMRRKLRRRSVKEEVEEMPFLFSLG</sequence>
<dbReference type="Proteomes" id="UP000515159">
    <property type="component" value="Chromosome 16"/>
</dbReference>
<organism evidence="1 2">
    <name type="scientific">Geotrypetes seraphini</name>
    <name type="common">Gaboon caecilian</name>
    <name type="synonym">Caecilia seraphini</name>
    <dbReference type="NCBI Taxonomy" id="260995"/>
    <lineage>
        <taxon>Eukaryota</taxon>
        <taxon>Metazoa</taxon>
        <taxon>Chordata</taxon>
        <taxon>Craniata</taxon>
        <taxon>Vertebrata</taxon>
        <taxon>Euteleostomi</taxon>
        <taxon>Amphibia</taxon>
        <taxon>Gymnophiona</taxon>
        <taxon>Geotrypetes</taxon>
    </lineage>
</organism>
<dbReference type="RefSeq" id="XP_033781165.1">
    <property type="nucleotide sequence ID" value="XM_033925274.1"/>
</dbReference>
<protein>
    <submittedName>
        <fullName evidence="2">Uncharacterized protein LOC117350737 isoform X2</fullName>
    </submittedName>
</protein>
<evidence type="ECO:0000313" key="2">
    <source>
        <dbReference type="RefSeq" id="XP_033781165.1"/>
    </source>
</evidence>
<proteinExistence type="predicted"/>
<reference evidence="2" key="1">
    <citation type="submission" date="2025-08" db="UniProtKB">
        <authorList>
            <consortium name="RefSeq"/>
        </authorList>
    </citation>
    <scope>IDENTIFICATION</scope>
</reference>
<dbReference type="GeneID" id="117350737"/>
<evidence type="ECO:0000313" key="1">
    <source>
        <dbReference type="Proteomes" id="UP000515159"/>
    </source>
</evidence>
<dbReference type="AlphaFoldDB" id="A0A6P8PIC6"/>
<keyword evidence="1" id="KW-1185">Reference proteome</keyword>
<gene>
    <name evidence="2" type="primary">LOC117350737</name>
</gene>
<name>A0A6P8PIC6_GEOSA</name>